<gene>
    <name evidence="2" type="ORF">SAMN05421847_1171</name>
</gene>
<dbReference type="InterPro" id="IPR007730">
    <property type="entry name" value="SPOR-like_dom"/>
</dbReference>
<dbReference type="Proteomes" id="UP000236738">
    <property type="component" value="Unassembled WGS sequence"/>
</dbReference>
<dbReference type="PROSITE" id="PS51724">
    <property type="entry name" value="SPOR"/>
    <property type="match status" value="1"/>
</dbReference>
<protein>
    <submittedName>
        <fullName evidence="2">Sporulation related domain-containing protein</fullName>
    </submittedName>
</protein>
<keyword evidence="3" id="KW-1185">Reference proteome</keyword>
<dbReference type="InterPro" id="IPR036680">
    <property type="entry name" value="SPOR-like_sf"/>
</dbReference>
<dbReference type="SUPFAM" id="SSF110997">
    <property type="entry name" value="Sporulation related repeat"/>
    <property type="match status" value="1"/>
</dbReference>
<evidence type="ECO:0000259" key="1">
    <source>
        <dbReference type="PROSITE" id="PS51724"/>
    </source>
</evidence>
<reference evidence="3" key="1">
    <citation type="submission" date="2016-10" db="EMBL/GenBank/DDBJ databases">
        <authorList>
            <person name="Varghese N."/>
            <person name="Submissions S."/>
        </authorList>
    </citation>
    <scope>NUCLEOTIDE SEQUENCE [LARGE SCALE GENOMIC DNA]</scope>
    <source>
        <strain evidence="3">DSM 21580</strain>
    </source>
</reference>
<feature type="domain" description="SPOR" evidence="1">
    <location>
        <begin position="107"/>
        <end position="185"/>
    </location>
</feature>
<evidence type="ECO:0000313" key="3">
    <source>
        <dbReference type="Proteomes" id="UP000236738"/>
    </source>
</evidence>
<accession>A0A1H5WDE4</accession>
<dbReference type="GO" id="GO:0042834">
    <property type="term" value="F:peptidoglycan binding"/>
    <property type="evidence" value="ECO:0007669"/>
    <property type="project" value="InterPro"/>
</dbReference>
<organism evidence="2 3">
    <name type="scientific">Halpernia humi</name>
    <dbReference type="NCBI Taxonomy" id="493375"/>
    <lineage>
        <taxon>Bacteria</taxon>
        <taxon>Pseudomonadati</taxon>
        <taxon>Bacteroidota</taxon>
        <taxon>Flavobacteriia</taxon>
        <taxon>Flavobacteriales</taxon>
        <taxon>Weeksellaceae</taxon>
        <taxon>Chryseobacterium group</taxon>
        <taxon>Halpernia</taxon>
    </lineage>
</organism>
<evidence type="ECO:0000313" key="2">
    <source>
        <dbReference type="EMBL" id="SEF97474.1"/>
    </source>
</evidence>
<proteinExistence type="predicted"/>
<name>A0A1H5WDE4_9FLAO</name>
<dbReference type="AlphaFoldDB" id="A0A1H5WDE4"/>
<sequence length="193" mass="21748">MVCIFLNCFKFAVNMMLMKILKQVVLFIGLFCFAGLSAQQVVKTDTLSGNPLTITMDQKINDLLQSAEDKCSMAGESPDSGEDNYTTSTKIAVPERTMSRAEICRKYPRIMGYKIQIVVVKSNDEANKVITYFRSKFPDLKAIRDASLRPNYKVLVGSYFSKEAAQKDLARIKGTFKEAVPVKYYIFCVEGKD</sequence>
<dbReference type="EMBL" id="FNUS01000002">
    <property type="protein sequence ID" value="SEF97474.1"/>
    <property type="molecule type" value="Genomic_DNA"/>
</dbReference>
<dbReference type="Pfam" id="PF05036">
    <property type="entry name" value="SPOR"/>
    <property type="match status" value="1"/>
</dbReference>